<sequence length="79" mass="8431">MDGQKYEAEAPELCLPFMFLAVVAYRKTPNRIGRGPDGMMVMIMGQGDSVSGVAGLCLAKPYGRPKRTLSESLCGFAGS</sequence>
<protein>
    <submittedName>
        <fullName evidence="1">Uncharacterized protein</fullName>
    </submittedName>
</protein>
<comment type="caution">
    <text evidence="1">The sequence shown here is derived from an EMBL/GenBank/DDBJ whole genome shotgun (WGS) entry which is preliminary data.</text>
</comment>
<evidence type="ECO:0000313" key="2">
    <source>
        <dbReference type="Proteomes" id="UP000596977"/>
    </source>
</evidence>
<organism evidence="1 2">
    <name type="scientific">Pelagibacterium lentulum</name>
    <dbReference type="NCBI Taxonomy" id="2029865"/>
    <lineage>
        <taxon>Bacteria</taxon>
        <taxon>Pseudomonadati</taxon>
        <taxon>Pseudomonadota</taxon>
        <taxon>Alphaproteobacteria</taxon>
        <taxon>Hyphomicrobiales</taxon>
        <taxon>Devosiaceae</taxon>
        <taxon>Pelagibacterium</taxon>
    </lineage>
</organism>
<keyword evidence="2" id="KW-1185">Reference proteome</keyword>
<accession>A0A916VYB4</accession>
<dbReference type="Proteomes" id="UP000596977">
    <property type="component" value="Unassembled WGS sequence"/>
</dbReference>
<reference evidence="1 2" key="1">
    <citation type="journal article" date="2014" name="Int. J. Syst. Evol. Microbiol.">
        <title>Complete genome sequence of Corynebacterium casei LMG S-19264T (=DSM 44701T), isolated from a smear-ripened cheese.</title>
        <authorList>
            <consortium name="US DOE Joint Genome Institute (JGI-PGF)"/>
            <person name="Walter F."/>
            <person name="Albersmeier A."/>
            <person name="Kalinowski J."/>
            <person name="Ruckert C."/>
        </authorList>
    </citation>
    <scope>NUCLEOTIDE SEQUENCE [LARGE SCALE GENOMIC DNA]</scope>
    <source>
        <strain evidence="1 2">CGMCC 1.15896</strain>
    </source>
</reference>
<evidence type="ECO:0000313" key="1">
    <source>
        <dbReference type="EMBL" id="GGA51793.1"/>
    </source>
</evidence>
<dbReference type="AlphaFoldDB" id="A0A916VYB4"/>
<name>A0A916VYB4_9HYPH</name>
<gene>
    <name evidence="1" type="ORF">GCM10011499_22280</name>
</gene>
<dbReference type="EMBL" id="BMKB01000003">
    <property type="protein sequence ID" value="GGA51793.1"/>
    <property type="molecule type" value="Genomic_DNA"/>
</dbReference>
<proteinExistence type="predicted"/>